<feature type="domain" description="DUF7896" evidence="2">
    <location>
        <begin position="436"/>
        <end position="517"/>
    </location>
</feature>
<feature type="region of interest" description="Disordered" evidence="1">
    <location>
        <begin position="169"/>
        <end position="240"/>
    </location>
</feature>
<evidence type="ECO:0000256" key="1">
    <source>
        <dbReference type="SAM" id="MobiDB-lite"/>
    </source>
</evidence>
<protein>
    <recommendedName>
        <fullName evidence="2">DUF7896 domain-containing protein</fullName>
    </recommendedName>
</protein>
<feature type="region of interest" description="Disordered" evidence="1">
    <location>
        <begin position="257"/>
        <end position="395"/>
    </location>
</feature>
<dbReference type="Pfam" id="PF25438">
    <property type="entry name" value="DUF7896"/>
    <property type="match status" value="1"/>
</dbReference>
<dbReference type="Proteomes" id="UP000433883">
    <property type="component" value="Unassembled WGS sequence"/>
</dbReference>
<feature type="compositionally biased region" description="Acidic residues" evidence="1">
    <location>
        <begin position="531"/>
        <end position="547"/>
    </location>
</feature>
<feature type="compositionally biased region" description="Polar residues" evidence="1">
    <location>
        <begin position="281"/>
        <end position="293"/>
    </location>
</feature>
<name>A0A8H3V9J6_VENIN</name>
<feature type="region of interest" description="Disordered" evidence="1">
    <location>
        <begin position="81"/>
        <end position="148"/>
    </location>
</feature>
<comment type="caution">
    <text evidence="5">The sequence shown here is derived from an EMBL/GenBank/DDBJ whole genome shotgun (WGS) entry which is preliminary data.</text>
</comment>
<accession>A0A8H3V9J6</accession>
<evidence type="ECO:0000259" key="2">
    <source>
        <dbReference type="Pfam" id="PF25438"/>
    </source>
</evidence>
<feature type="compositionally biased region" description="Polar residues" evidence="1">
    <location>
        <begin position="191"/>
        <end position="206"/>
    </location>
</feature>
<proteinExistence type="predicted"/>
<feature type="compositionally biased region" description="Basic and acidic residues" evidence="1">
    <location>
        <begin position="348"/>
        <end position="362"/>
    </location>
</feature>
<dbReference type="AlphaFoldDB" id="A0A8H3V9J6"/>
<evidence type="ECO:0000313" key="4">
    <source>
        <dbReference type="EMBL" id="KAE9983059.1"/>
    </source>
</evidence>
<sequence>MQRPPANTRGAVLSGLLMQCLMRLSKFYPIALTLRVPQAIMDLQLSPSDPAVQQAAHEYRQKYAHIPANVFAQALQMQSSTSLPASPNPLQPQVMSSSDMGRRHSAAVDSSAAMQARIRGSSKQYHTQPNLHTDNWYGTEDTPSTQQQPRHIPGLLMDIQEYTSQHGAEIDMPSYSPSFSQQQYDHDWLSPGQQSSRYSFNSSPADTSPVNTPSTPFTTTSNHSPITMSRDCSLASNPSFGHSIQNDMSMLRVNSNASHFSHSRSHSGAGLSAAPNHSARSRSNSHAQIPSPHTSHDLHSPQFSTSHPQFVSSSQPSSNDTEAPFMARSDSSSSNSSTSSSQSRISRRSHEISQHAQRDLAPKDSSPIDVVKMKRVKSGDGSYKNKAEIPRESQNYKRPQHPKLYCSYCSDHPDGFRGDHELQRHVSRAHPMGHTRKVWVCIDASKDGKPFLQNCKACRTEKKYGAYYNAAAHLRRAHFNPRKRGRKAKSDAEKRGGKGGGSWPPMDELKEHWIREVEEVVPPDAKPLSKDDEEADQPDSDNDDELDSPGTNATSLICGAFDNNIADAAVQQVSFDFMQLDNSHSNPVDTTDLVNFNSSPFASALEMPFTGYDVMSHVAAVSDFTTQQFGDVNMYQPPFDENFSQHLVSQESAMYLNPSNQMWS</sequence>
<dbReference type="EMBL" id="WNWS01000067">
    <property type="protein sequence ID" value="KAE9983059.1"/>
    <property type="molecule type" value="Genomic_DNA"/>
</dbReference>
<feature type="compositionally biased region" description="Basic and acidic residues" evidence="1">
    <location>
        <begin position="383"/>
        <end position="395"/>
    </location>
</feature>
<feature type="compositionally biased region" description="Polar residues" evidence="1">
    <location>
        <begin position="121"/>
        <end position="133"/>
    </location>
</feature>
<dbReference type="Proteomes" id="UP000490939">
    <property type="component" value="Unassembled WGS sequence"/>
</dbReference>
<dbReference type="Proteomes" id="UP000447873">
    <property type="component" value="Unassembled WGS sequence"/>
</dbReference>
<evidence type="ECO:0000313" key="5">
    <source>
        <dbReference type="EMBL" id="KAE9983691.1"/>
    </source>
</evidence>
<evidence type="ECO:0000313" key="6">
    <source>
        <dbReference type="Proteomes" id="UP000447873"/>
    </source>
</evidence>
<dbReference type="PANTHER" id="PTHR42031:SF1">
    <property type="entry name" value="KEY LIME PATHOGENICITY PROTEIN"/>
    <property type="match status" value="1"/>
</dbReference>
<dbReference type="InterPro" id="IPR057218">
    <property type="entry name" value="DUF7896"/>
</dbReference>
<feature type="compositionally biased region" description="Low complexity" evidence="1">
    <location>
        <begin position="173"/>
        <end position="183"/>
    </location>
</feature>
<feature type="compositionally biased region" description="Basic residues" evidence="1">
    <location>
        <begin position="477"/>
        <end position="487"/>
    </location>
</feature>
<feature type="region of interest" description="Disordered" evidence="1">
    <location>
        <begin position="477"/>
        <end position="507"/>
    </location>
</feature>
<feature type="compositionally biased region" description="Polar residues" evidence="1">
    <location>
        <begin position="301"/>
        <end position="321"/>
    </location>
</feature>
<keyword evidence="7" id="KW-1185">Reference proteome</keyword>
<evidence type="ECO:0000313" key="7">
    <source>
        <dbReference type="Proteomes" id="UP000490939"/>
    </source>
</evidence>
<dbReference type="EMBL" id="WNWR01000312">
    <property type="protein sequence ID" value="KAE9983691.1"/>
    <property type="molecule type" value="Genomic_DNA"/>
</dbReference>
<reference evidence="5 7" key="1">
    <citation type="submission" date="2019-07" db="EMBL/GenBank/DDBJ databases">
        <title>Venturia inaequalis Genome Resource.</title>
        <authorList>
            <person name="Lichtner F.J."/>
        </authorList>
    </citation>
    <scope>NUCLEOTIDE SEQUENCE [LARGE SCALE GENOMIC DNA]</scope>
    <source>
        <strain evidence="4 6">120213</strain>
        <strain evidence="3">Bline_iso_100314</strain>
        <strain evidence="5 7">DMI_063113</strain>
    </source>
</reference>
<evidence type="ECO:0000313" key="3">
    <source>
        <dbReference type="EMBL" id="KAE9982794.1"/>
    </source>
</evidence>
<dbReference type="EMBL" id="WNWQ01000037">
    <property type="protein sequence ID" value="KAE9982794.1"/>
    <property type="molecule type" value="Genomic_DNA"/>
</dbReference>
<feature type="region of interest" description="Disordered" evidence="1">
    <location>
        <begin position="520"/>
        <end position="553"/>
    </location>
</feature>
<feature type="compositionally biased region" description="Low complexity" evidence="1">
    <location>
        <begin position="207"/>
        <end position="225"/>
    </location>
</feature>
<dbReference type="PANTHER" id="PTHR42031">
    <property type="entry name" value="KEY LIME PATHOGENICITY PROTEIN"/>
    <property type="match status" value="1"/>
</dbReference>
<gene>
    <name evidence="3" type="ORF">BLS_005376</name>
    <name evidence="5" type="ORF">EG327_005414</name>
    <name evidence="4" type="ORF">EG328_010296</name>
</gene>
<feature type="compositionally biased region" description="Low complexity" evidence="1">
    <location>
        <begin position="328"/>
        <end position="344"/>
    </location>
</feature>
<organism evidence="5 7">
    <name type="scientific">Venturia inaequalis</name>
    <name type="common">Apple scab fungus</name>
    <dbReference type="NCBI Taxonomy" id="5025"/>
    <lineage>
        <taxon>Eukaryota</taxon>
        <taxon>Fungi</taxon>
        <taxon>Dikarya</taxon>
        <taxon>Ascomycota</taxon>
        <taxon>Pezizomycotina</taxon>
        <taxon>Dothideomycetes</taxon>
        <taxon>Pleosporomycetidae</taxon>
        <taxon>Venturiales</taxon>
        <taxon>Venturiaceae</taxon>
        <taxon>Venturia</taxon>
    </lineage>
</organism>